<evidence type="ECO:0000313" key="11">
    <source>
        <dbReference type="Proteomes" id="UP000253314"/>
    </source>
</evidence>
<evidence type="ECO:0000256" key="7">
    <source>
        <dbReference type="ARBA" id="ARBA00023150"/>
    </source>
</evidence>
<evidence type="ECO:0000256" key="2">
    <source>
        <dbReference type="ARBA" id="ARBA00022679"/>
    </source>
</evidence>
<keyword evidence="5 8" id="KW-0460">Magnesium</keyword>
<dbReference type="HAMAP" id="MF_00316">
    <property type="entry name" value="MobA"/>
    <property type="match status" value="1"/>
</dbReference>
<keyword evidence="11" id="KW-1185">Reference proteome</keyword>
<dbReference type="GO" id="GO:0005737">
    <property type="term" value="C:cytoplasm"/>
    <property type="evidence" value="ECO:0007669"/>
    <property type="project" value="UniProtKB-SubCell"/>
</dbReference>
<dbReference type="GO" id="GO:0005525">
    <property type="term" value="F:GTP binding"/>
    <property type="evidence" value="ECO:0007669"/>
    <property type="project" value="UniProtKB-UniRule"/>
</dbReference>
<sequence>MIRGWGYLDNRVIGVILSGGKSVRFQTPKAFAVYNSQYFYERALSVLSSYVHHPIIVSHESLRGRFPKHLSVIEDEGKVKGKGPLAGIYSAMKTVQASWYIVLPCDMPLLSEKVIEKLVELIETEREVDGIVPIIKGQIQPLVAAYHRRCLNEIEVLLEAETYAMKRLLDKITVKYVTEKDLGCNAEQFQNINTQKEYKEIGGYAGDKSI</sequence>
<dbReference type="EC" id="2.7.7.77" evidence="8"/>
<comment type="domain">
    <text evidence="8">The N-terminal domain determines nucleotide recognition and specific binding, while the C-terminal domain determines the specific binding to the target protein.</text>
</comment>
<feature type="binding site" evidence="8">
    <location>
        <position position="75"/>
    </location>
    <ligand>
        <name>GTP</name>
        <dbReference type="ChEBI" id="CHEBI:37565"/>
    </ligand>
</feature>
<evidence type="ECO:0000259" key="9">
    <source>
        <dbReference type="Pfam" id="PF12804"/>
    </source>
</evidence>
<proteinExistence type="inferred from homology"/>
<dbReference type="Proteomes" id="UP000253314">
    <property type="component" value="Unassembled WGS sequence"/>
</dbReference>
<comment type="caution">
    <text evidence="8">Lacks conserved residue(s) required for the propagation of feature annotation.</text>
</comment>
<feature type="binding site" evidence="8">
    <location>
        <begin position="17"/>
        <end position="19"/>
    </location>
    <ligand>
        <name>GTP</name>
        <dbReference type="ChEBI" id="CHEBI:37565"/>
    </ligand>
</feature>
<feature type="binding site" evidence="8">
    <location>
        <position position="106"/>
    </location>
    <ligand>
        <name>Mg(2+)</name>
        <dbReference type="ChEBI" id="CHEBI:18420"/>
    </ligand>
</feature>
<evidence type="ECO:0000256" key="5">
    <source>
        <dbReference type="ARBA" id="ARBA00022842"/>
    </source>
</evidence>
<gene>
    <name evidence="8" type="primary">mobA</name>
    <name evidence="10" type="ORF">DS031_05910</name>
</gene>
<dbReference type="PANTHER" id="PTHR19136:SF81">
    <property type="entry name" value="MOLYBDENUM COFACTOR GUANYLYLTRANSFERASE"/>
    <property type="match status" value="1"/>
</dbReference>
<keyword evidence="10" id="KW-0548">Nucleotidyltransferase</keyword>
<dbReference type="InterPro" id="IPR025877">
    <property type="entry name" value="MobA-like_NTP_Trfase"/>
</dbReference>
<evidence type="ECO:0000313" key="10">
    <source>
        <dbReference type="EMBL" id="RBW70553.1"/>
    </source>
</evidence>
<dbReference type="Pfam" id="PF12804">
    <property type="entry name" value="NTP_transf_3"/>
    <property type="match status" value="1"/>
</dbReference>
<reference evidence="10 11" key="1">
    <citation type="submission" date="2018-07" db="EMBL/GenBank/DDBJ databases">
        <title>Lottiidibacillus patelloidae gen. nov., sp. nov., isolated from the intestinal tract of a marine limpet and the reclassification of B. taeanensis BH030017T, B. algicola KMM 3737T and B. hwajinpoensis SW-72T as genus Lottiidibacillus.</title>
        <authorList>
            <person name="Liu R."/>
            <person name="Huang Z."/>
        </authorList>
    </citation>
    <scope>NUCLEOTIDE SEQUENCE [LARGE SCALE GENOMIC DNA]</scope>
    <source>
        <strain evidence="10 11">BH030017</strain>
    </source>
</reference>
<comment type="catalytic activity">
    <reaction evidence="8">
        <text>Mo-molybdopterin + GTP + H(+) = Mo-molybdopterin guanine dinucleotide + diphosphate</text>
        <dbReference type="Rhea" id="RHEA:34243"/>
        <dbReference type="ChEBI" id="CHEBI:15378"/>
        <dbReference type="ChEBI" id="CHEBI:33019"/>
        <dbReference type="ChEBI" id="CHEBI:37565"/>
        <dbReference type="ChEBI" id="CHEBI:71302"/>
        <dbReference type="ChEBI" id="CHEBI:71310"/>
        <dbReference type="EC" id="2.7.7.77"/>
    </reaction>
</comment>
<keyword evidence="4 8" id="KW-0547">Nucleotide-binding</keyword>
<dbReference type="InterPro" id="IPR029044">
    <property type="entry name" value="Nucleotide-diphossugar_trans"/>
</dbReference>
<organism evidence="10 11">
    <name type="scientific">Bacillus taeanensis</name>
    <dbReference type="NCBI Taxonomy" id="273032"/>
    <lineage>
        <taxon>Bacteria</taxon>
        <taxon>Bacillati</taxon>
        <taxon>Bacillota</taxon>
        <taxon>Bacilli</taxon>
        <taxon>Bacillales</taxon>
        <taxon>Bacillaceae</taxon>
        <taxon>Bacillus</taxon>
    </lineage>
</organism>
<comment type="cofactor">
    <cofactor evidence="8">
        <name>Mg(2+)</name>
        <dbReference type="ChEBI" id="CHEBI:18420"/>
    </cofactor>
</comment>
<dbReference type="EMBL" id="QOCW01000004">
    <property type="protein sequence ID" value="RBW70553.1"/>
    <property type="molecule type" value="Genomic_DNA"/>
</dbReference>
<comment type="function">
    <text evidence="8">Transfers a GMP moiety from GTP to Mo-molybdopterin (Mo-MPT) cofactor (Moco or molybdenum cofactor) to form Mo-molybdopterin guanine dinucleotide (Mo-MGD) cofactor.</text>
</comment>
<dbReference type="CDD" id="cd02503">
    <property type="entry name" value="MobA"/>
    <property type="match status" value="1"/>
</dbReference>
<dbReference type="PANTHER" id="PTHR19136">
    <property type="entry name" value="MOLYBDENUM COFACTOR GUANYLYLTRANSFERASE"/>
    <property type="match status" value="1"/>
</dbReference>
<feature type="domain" description="MobA-like NTP transferase" evidence="9">
    <location>
        <begin position="14"/>
        <end position="170"/>
    </location>
</feature>
<evidence type="ECO:0000256" key="6">
    <source>
        <dbReference type="ARBA" id="ARBA00023134"/>
    </source>
</evidence>
<keyword evidence="3 8" id="KW-0479">Metal-binding</keyword>
<dbReference type="GO" id="GO:0006777">
    <property type="term" value="P:Mo-molybdopterin cofactor biosynthetic process"/>
    <property type="evidence" value="ECO:0007669"/>
    <property type="project" value="UniProtKB-KW"/>
</dbReference>
<feature type="binding site" evidence="8">
    <location>
        <position position="106"/>
    </location>
    <ligand>
        <name>GTP</name>
        <dbReference type="ChEBI" id="CHEBI:37565"/>
    </ligand>
</feature>
<dbReference type="InterPro" id="IPR013482">
    <property type="entry name" value="Molybde_CF_guanTrfase"/>
</dbReference>
<evidence type="ECO:0000256" key="1">
    <source>
        <dbReference type="ARBA" id="ARBA00022490"/>
    </source>
</evidence>
<keyword evidence="7 8" id="KW-0501">Molybdenum cofactor biosynthesis</keyword>
<comment type="similarity">
    <text evidence="8">Belongs to the MobA family.</text>
</comment>
<dbReference type="GO" id="GO:0061603">
    <property type="term" value="F:molybdenum cofactor guanylyltransferase activity"/>
    <property type="evidence" value="ECO:0007669"/>
    <property type="project" value="UniProtKB-EC"/>
</dbReference>
<dbReference type="SUPFAM" id="SSF53448">
    <property type="entry name" value="Nucleotide-diphospho-sugar transferases"/>
    <property type="match status" value="1"/>
</dbReference>
<comment type="subcellular location">
    <subcellularLocation>
        <location evidence="8">Cytoplasm</location>
    </subcellularLocation>
</comment>
<dbReference type="GO" id="GO:0046872">
    <property type="term" value="F:metal ion binding"/>
    <property type="evidence" value="ECO:0007669"/>
    <property type="project" value="UniProtKB-KW"/>
</dbReference>
<dbReference type="OrthoDB" id="9788394at2"/>
<dbReference type="AlphaFoldDB" id="A0A366Y2B3"/>
<keyword evidence="6 8" id="KW-0342">GTP-binding</keyword>
<evidence type="ECO:0000256" key="3">
    <source>
        <dbReference type="ARBA" id="ARBA00022723"/>
    </source>
</evidence>
<name>A0A366Y2B3_9BACI</name>
<dbReference type="Gene3D" id="3.90.550.10">
    <property type="entry name" value="Spore Coat Polysaccharide Biosynthesis Protein SpsA, Chain A"/>
    <property type="match status" value="1"/>
</dbReference>
<evidence type="ECO:0000256" key="8">
    <source>
        <dbReference type="HAMAP-Rule" id="MF_00316"/>
    </source>
</evidence>
<accession>A0A366Y2B3</accession>
<protein>
    <recommendedName>
        <fullName evidence="8">Probable molybdenum cofactor guanylyltransferase</fullName>
        <shortName evidence="8">MoCo guanylyltransferase</shortName>
        <ecNumber evidence="8">2.7.7.77</ecNumber>
    </recommendedName>
    <alternativeName>
        <fullName evidence="8">GTP:molybdopterin guanylyltransferase</fullName>
    </alternativeName>
    <alternativeName>
        <fullName evidence="8">Mo-MPT guanylyltransferase</fullName>
    </alternativeName>
    <alternativeName>
        <fullName evidence="8">Molybdopterin guanylyltransferase</fullName>
    </alternativeName>
    <alternativeName>
        <fullName evidence="8">Molybdopterin-guanine dinucleotide synthase</fullName>
        <shortName evidence="8">MGD synthase</shortName>
    </alternativeName>
</protein>
<evidence type="ECO:0000256" key="4">
    <source>
        <dbReference type="ARBA" id="ARBA00022741"/>
    </source>
</evidence>
<keyword evidence="2 8" id="KW-0808">Transferase</keyword>
<comment type="caution">
    <text evidence="10">The sequence shown here is derived from an EMBL/GenBank/DDBJ whole genome shotgun (WGS) entry which is preliminary data.</text>
</comment>
<feature type="binding site" evidence="8">
    <location>
        <position position="29"/>
    </location>
    <ligand>
        <name>GTP</name>
        <dbReference type="ChEBI" id="CHEBI:37565"/>
    </ligand>
</feature>
<keyword evidence="1 8" id="KW-0963">Cytoplasm</keyword>